<evidence type="ECO:0000256" key="2">
    <source>
        <dbReference type="ARBA" id="ARBA00004249"/>
    </source>
</evidence>
<dbReference type="GO" id="GO:0008658">
    <property type="term" value="F:penicillin binding"/>
    <property type="evidence" value="ECO:0007669"/>
    <property type="project" value="InterPro"/>
</dbReference>
<evidence type="ECO:0000256" key="20">
    <source>
        <dbReference type="ARBA" id="ARBA00023136"/>
    </source>
</evidence>
<dbReference type="Gene3D" id="3.40.710.10">
    <property type="entry name" value="DD-peptidase/beta-lactamase superfamily"/>
    <property type="match status" value="2"/>
</dbReference>
<keyword evidence="16" id="KW-0133">Cell shape</keyword>
<dbReference type="PANTHER" id="PTHR32282">
    <property type="entry name" value="BINDING PROTEIN TRANSPEPTIDASE, PUTATIVE-RELATED"/>
    <property type="match status" value="1"/>
</dbReference>
<dbReference type="EC" id="2.4.99.28" evidence="25"/>
<evidence type="ECO:0000256" key="13">
    <source>
        <dbReference type="ARBA" id="ARBA00022679"/>
    </source>
</evidence>
<organism evidence="32 33">
    <name type="scientific">Guyparkeria halophila</name>
    <dbReference type="NCBI Taxonomy" id="47960"/>
    <lineage>
        <taxon>Bacteria</taxon>
        <taxon>Pseudomonadati</taxon>
        <taxon>Pseudomonadota</taxon>
        <taxon>Gammaproteobacteria</taxon>
        <taxon>Chromatiales</taxon>
        <taxon>Thioalkalibacteraceae</taxon>
        <taxon>Guyparkeria</taxon>
    </lineage>
</organism>
<dbReference type="InterPro" id="IPR036950">
    <property type="entry name" value="PBP_transglycosylase"/>
</dbReference>
<dbReference type="InterPro" id="IPR001264">
    <property type="entry name" value="Glyco_trans_51"/>
</dbReference>
<comment type="similarity">
    <text evidence="4">In the C-terminal section; belongs to the transpeptidase family.</text>
</comment>
<evidence type="ECO:0000256" key="12">
    <source>
        <dbReference type="ARBA" id="ARBA00022676"/>
    </source>
</evidence>
<evidence type="ECO:0000256" key="9">
    <source>
        <dbReference type="ARBA" id="ARBA00022519"/>
    </source>
</evidence>
<dbReference type="InterPro" id="IPR050396">
    <property type="entry name" value="Glycosyltr_51/Transpeptidase"/>
</dbReference>
<name>A0A6I6D263_9GAMM</name>
<comment type="similarity">
    <text evidence="5">In the N-terminal section; belongs to the glycosyltransferase 51 family.</text>
</comment>
<keyword evidence="21" id="KW-0046">Antibiotic resistance</keyword>
<reference evidence="32 33" key="1">
    <citation type="submission" date="2019-11" db="EMBL/GenBank/DDBJ databases">
        <authorList>
            <person name="Zhang J."/>
            <person name="Sun C."/>
        </authorList>
    </citation>
    <scope>NUCLEOTIDE SEQUENCE [LARGE SCALE GENOMIC DNA]</scope>
    <source>
        <strain evidence="33">sp2</strain>
    </source>
</reference>
<comment type="catalytic activity">
    <reaction evidence="24">
        <text>Preferential cleavage: (Ac)2-L-Lys-D-Ala-|-D-Ala. Also transpeptidation of peptidyl-alanyl moieties that are N-acyl substituents of D-alanine.</text>
        <dbReference type="EC" id="3.4.16.4"/>
    </reaction>
</comment>
<keyword evidence="8" id="KW-1003">Cell membrane</keyword>
<dbReference type="GO" id="GO:0008360">
    <property type="term" value="P:regulation of cell shape"/>
    <property type="evidence" value="ECO:0007669"/>
    <property type="project" value="UniProtKB-KW"/>
</dbReference>
<keyword evidence="10" id="KW-0121">Carboxypeptidase</keyword>
<evidence type="ECO:0000256" key="25">
    <source>
        <dbReference type="ARBA" id="ARBA00044770"/>
    </source>
</evidence>
<keyword evidence="19 28" id="KW-1133">Transmembrane helix</keyword>
<evidence type="ECO:0000313" key="32">
    <source>
        <dbReference type="EMBL" id="QGT77794.1"/>
    </source>
</evidence>
<evidence type="ECO:0000256" key="5">
    <source>
        <dbReference type="ARBA" id="ARBA00007739"/>
    </source>
</evidence>
<protein>
    <recommendedName>
        <fullName evidence="7">Penicillin-binding protein 1A</fullName>
        <ecNumber evidence="25">2.4.99.28</ecNumber>
        <ecNumber evidence="6">3.4.16.4</ecNumber>
    </recommendedName>
</protein>
<feature type="domain" description="Glycosyl transferase family 51" evidence="30">
    <location>
        <begin position="56"/>
        <end position="229"/>
    </location>
</feature>
<evidence type="ECO:0000256" key="7">
    <source>
        <dbReference type="ARBA" id="ARBA00018638"/>
    </source>
</evidence>
<evidence type="ECO:0000256" key="21">
    <source>
        <dbReference type="ARBA" id="ARBA00023251"/>
    </source>
</evidence>
<keyword evidence="15" id="KW-0378">Hydrolase</keyword>
<evidence type="ECO:0000256" key="17">
    <source>
        <dbReference type="ARBA" id="ARBA00022968"/>
    </source>
</evidence>
<evidence type="ECO:0000256" key="18">
    <source>
        <dbReference type="ARBA" id="ARBA00022984"/>
    </source>
</evidence>
<dbReference type="Proteomes" id="UP000427716">
    <property type="component" value="Chromosome"/>
</dbReference>
<dbReference type="Pfam" id="PF17092">
    <property type="entry name" value="PCB_OB"/>
    <property type="match status" value="1"/>
</dbReference>
<evidence type="ECO:0000256" key="6">
    <source>
        <dbReference type="ARBA" id="ARBA00012448"/>
    </source>
</evidence>
<evidence type="ECO:0000256" key="10">
    <source>
        <dbReference type="ARBA" id="ARBA00022645"/>
    </source>
</evidence>
<evidence type="ECO:0000256" key="16">
    <source>
        <dbReference type="ARBA" id="ARBA00022960"/>
    </source>
</evidence>
<gene>
    <name evidence="32" type="ORF">GM160_02185</name>
</gene>
<dbReference type="InterPro" id="IPR031376">
    <property type="entry name" value="PCB_OB"/>
</dbReference>
<dbReference type="Pfam" id="PF00905">
    <property type="entry name" value="Transpeptidase"/>
    <property type="match status" value="1"/>
</dbReference>
<keyword evidence="18" id="KW-0573">Peptidoglycan synthesis</keyword>
<comment type="catalytic activity">
    <reaction evidence="26">
        <text>[GlcNAc-(1-&gt;4)-Mur2Ac(oyl-L-Ala-gamma-D-Glu-L-Lys-D-Ala-D-Ala)](n)-di-trans,octa-cis-undecaprenyl diphosphate + beta-D-GlcNAc-(1-&gt;4)-Mur2Ac(oyl-L-Ala-gamma-D-Glu-L-Lys-D-Ala-D-Ala)-di-trans,octa-cis-undecaprenyl diphosphate = [GlcNAc-(1-&gt;4)-Mur2Ac(oyl-L-Ala-gamma-D-Glu-L-Lys-D-Ala-D-Ala)](n+1)-di-trans,octa-cis-undecaprenyl diphosphate + di-trans,octa-cis-undecaprenyl diphosphate + H(+)</text>
        <dbReference type="Rhea" id="RHEA:23708"/>
        <dbReference type="Rhea" id="RHEA-COMP:9602"/>
        <dbReference type="Rhea" id="RHEA-COMP:9603"/>
        <dbReference type="ChEBI" id="CHEBI:15378"/>
        <dbReference type="ChEBI" id="CHEBI:58405"/>
        <dbReference type="ChEBI" id="CHEBI:60033"/>
        <dbReference type="ChEBI" id="CHEBI:78435"/>
        <dbReference type="EC" id="2.4.99.28"/>
    </reaction>
</comment>
<feature type="transmembrane region" description="Helical" evidence="28">
    <location>
        <begin position="7"/>
        <end position="29"/>
    </location>
</feature>
<dbReference type="GO" id="GO:0071555">
    <property type="term" value="P:cell wall organization"/>
    <property type="evidence" value="ECO:0007669"/>
    <property type="project" value="UniProtKB-KW"/>
</dbReference>
<keyword evidence="12" id="KW-0328">Glycosyltransferase</keyword>
<evidence type="ECO:0000259" key="31">
    <source>
        <dbReference type="Pfam" id="PF17092"/>
    </source>
</evidence>
<dbReference type="EMBL" id="CP046415">
    <property type="protein sequence ID" value="QGT77794.1"/>
    <property type="molecule type" value="Genomic_DNA"/>
</dbReference>
<evidence type="ECO:0000256" key="22">
    <source>
        <dbReference type="ARBA" id="ARBA00023268"/>
    </source>
</evidence>
<accession>A0A6I6D263</accession>
<evidence type="ECO:0000256" key="15">
    <source>
        <dbReference type="ARBA" id="ARBA00022801"/>
    </source>
</evidence>
<evidence type="ECO:0000256" key="3">
    <source>
        <dbReference type="ARBA" id="ARBA00004752"/>
    </source>
</evidence>
<evidence type="ECO:0000256" key="24">
    <source>
        <dbReference type="ARBA" id="ARBA00034000"/>
    </source>
</evidence>
<keyword evidence="22" id="KW-0511">Multifunctional enzyme</keyword>
<evidence type="ECO:0000256" key="8">
    <source>
        <dbReference type="ARBA" id="ARBA00022475"/>
    </source>
</evidence>
<dbReference type="Gene3D" id="1.10.3810.10">
    <property type="entry name" value="Biosynthetic peptidoglycan transglycosylase-like"/>
    <property type="match status" value="1"/>
</dbReference>
<feature type="domain" description="Penicillin-binding protein OB-like" evidence="31">
    <location>
        <begin position="317"/>
        <end position="427"/>
    </location>
</feature>
<keyword evidence="13" id="KW-0808">Transferase</keyword>
<evidence type="ECO:0000256" key="27">
    <source>
        <dbReference type="ARBA" id="ARBA00060592"/>
    </source>
</evidence>
<evidence type="ECO:0000256" key="11">
    <source>
        <dbReference type="ARBA" id="ARBA00022670"/>
    </source>
</evidence>
<evidence type="ECO:0000256" key="14">
    <source>
        <dbReference type="ARBA" id="ARBA00022692"/>
    </source>
</evidence>
<dbReference type="GO" id="GO:0006508">
    <property type="term" value="P:proteolysis"/>
    <property type="evidence" value="ECO:0007669"/>
    <property type="project" value="UniProtKB-KW"/>
</dbReference>
<comment type="pathway">
    <text evidence="3">Cell wall biogenesis; peptidoglycan biosynthesis.</text>
</comment>
<comment type="function">
    <text evidence="1">Cell wall formation. Synthesis of cross-linked peptidoglycan from the lipid intermediates. The enzyme has a penicillin-insensitive transglycosylase N-terminal domain (formation of linear glycan strands) and a penicillin-sensitive transpeptidase C-terminal domain (cross-linking of the peptide subunits).</text>
</comment>
<comment type="subcellular location">
    <subcellularLocation>
        <location evidence="2">Cell inner membrane</location>
        <topology evidence="2">Single-pass type II membrane protein</topology>
    </subcellularLocation>
</comment>
<dbReference type="AlphaFoldDB" id="A0A6I6D263"/>
<dbReference type="GO" id="GO:0008955">
    <property type="term" value="F:peptidoglycan glycosyltransferase activity"/>
    <property type="evidence" value="ECO:0007669"/>
    <property type="project" value="UniProtKB-EC"/>
</dbReference>
<keyword evidence="11" id="KW-0645">Protease</keyword>
<evidence type="ECO:0000256" key="1">
    <source>
        <dbReference type="ARBA" id="ARBA00002624"/>
    </source>
</evidence>
<dbReference type="GO" id="GO:0009002">
    <property type="term" value="F:serine-type D-Ala-D-Ala carboxypeptidase activity"/>
    <property type="evidence" value="ECO:0007669"/>
    <property type="project" value="UniProtKB-EC"/>
</dbReference>
<evidence type="ECO:0000256" key="4">
    <source>
        <dbReference type="ARBA" id="ARBA00007090"/>
    </source>
</evidence>
<dbReference type="PANTHER" id="PTHR32282:SF27">
    <property type="entry name" value="PENICILLIN-BINDING PROTEIN 1A"/>
    <property type="match status" value="1"/>
</dbReference>
<dbReference type="SUPFAM" id="SSF53955">
    <property type="entry name" value="Lysozyme-like"/>
    <property type="match status" value="1"/>
</dbReference>
<keyword evidence="33" id="KW-1185">Reference proteome</keyword>
<dbReference type="InterPro" id="IPR001460">
    <property type="entry name" value="PCN-bd_Tpept"/>
</dbReference>
<evidence type="ECO:0000256" key="23">
    <source>
        <dbReference type="ARBA" id="ARBA00023316"/>
    </source>
</evidence>
<keyword evidence="23" id="KW-0961">Cell wall biogenesis/degradation</keyword>
<evidence type="ECO:0000256" key="19">
    <source>
        <dbReference type="ARBA" id="ARBA00022989"/>
    </source>
</evidence>
<dbReference type="FunFam" id="1.10.3810.10:FF:000003">
    <property type="entry name" value="Penicillin-binding protein 1a"/>
    <property type="match status" value="1"/>
</dbReference>
<evidence type="ECO:0000313" key="33">
    <source>
        <dbReference type="Proteomes" id="UP000427716"/>
    </source>
</evidence>
<proteinExistence type="inferred from homology"/>
<sequence length="791" mass="86838">MKLIKIIFYLVGLGLILALAGVGVLYHIYNTQLPSVDELGEVRYQMPMRIHDREGGLMAEFGDQRRFPVSFDEIPPVVVDAFVAAEDDRFFEHVGVDFLGLARAAIELVRTGEKSQGGSTITMQVARNFYLGREKTYTRKLYEILLAIKIDRAFSKEDILALYLNKIFMGHRAYGVKAAAQVYFDKDLPELTVAEAAMLAALPKAPSTTNPVSDPERALARRAYVLGRMLKLGQIDQATFDRSIDEPLPGRLYTSAEVVTRAPYAAEMARRDLVEEYGDEAYEMGIAVQTSIDPEAQASATRALRRALIHYDRRHGYRGPEADWSEWLDDREALEEQLAETDRVGGLLPAVVLAVDANEARVLVRDAGEINLGLEAMDWACEYRDVDRCGPKPKAVDDVLERGALIRVEPTESEEGTAYRLAQIPEVTGAFAALDPSSGAIRAMVGGFDFFHDSEFNNVTRAERQPGSGFKPYLYSAALDQGFTWASMINDSPVVVEDGVREGIDWRPSNYGRSFGGMRRMREALTRSVNLVSIRLAQAVGTPAVLDYAGRFGLPVDEWKPTLSMALGSYTLTPLDQVAGFAVFANGGYRVSPFLVTEVDNPDDGVIYSHPAVSLCDNCPADTADPSLAPRVITAQNAFLMRSGLRSVVREGTAVRAWRALQREDIGGKTGTTNDQRDAWFSGFGPGWVAVAWVGFADNSELGRRETGGKAALPMWIDFMGDVLPPAAEPEEPPEGIVTAWIDPDTGKRVPEGHPGAIREYFDATNPQASLPEEDAAAASGTSREVIENLF</sequence>
<comment type="pathway">
    <text evidence="27">Glycan biosynthesis.</text>
</comment>
<dbReference type="EC" id="3.4.16.4" evidence="6"/>
<evidence type="ECO:0000259" key="30">
    <source>
        <dbReference type="Pfam" id="PF00912"/>
    </source>
</evidence>
<evidence type="ECO:0000256" key="28">
    <source>
        <dbReference type="SAM" id="Phobius"/>
    </source>
</evidence>
<dbReference type="GO" id="GO:0009252">
    <property type="term" value="P:peptidoglycan biosynthetic process"/>
    <property type="evidence" value="ECO:0007669"/>
    <property type="project" value="UniProtKB-UniPathway"/>
</dbReference>
<dbReference type="InterPro" id="IPR012338">
    <property type="entry name" value="Beta-lactam/transpept-like"/>
</dbReference>
<feature type="domain" description="Penicillin-binding protein transpeptidase" evidence="29">
    <location>
        <begin position="429"/>
        <end position="676"/>
    </location>
</feature>
<dbReference type="UniPathway" id="UPA00219"/>
<keyword evidence="17" id="KW-0735">Signal-anchor</keyword>
<dbReference type="GO" id="GO:0030288">
    <property type="term" value="C:outer membrane-bounded periplasmic space"/>
    <property type="evidence" value="ECO:0007669"/>
    <property type="project" value="TreeGrafter"/>
</dbReference>
<evidence type="ECO:0000256" key="26">
    <source>
        <dbReference type="ARBA" id="ARBA00049902"/>
    </source>
</evidence>
<keyword evidence="20 28" id="KW-0472">Membrane</keyword>
<dbReference type="NCBIfam" id="TIGR02074">
    <property type="entry name" value="PBP_1a_fam"/>
    <property type="match status" value="1"/>
</dbReference>
<dbReference type="SUPFAM" id="SSF56601">
    <property type="entry name" value="beta-lactamase/transpeptidase-like"/>
    <property type="match status" value="1"/>
</dbReference>
<keyword evidence="14 28" id="KW-0812">Transmembrane</keyword>
<dbReference type="KEGG" id="ghl:GM160_02185"/>
<dbReference type="Pfam" id="PF00912">
    <property type="entry name" value="Transgly"/>
    <property type="match status" value="1"/>
</dbReference>
<dbReference type="InterPro" id="IPR023346">
    <property type="entry name" value="Lysozyme-like_dom_sf"/>
</dbReference>
<dbReference type="GO" id="GO:0005886">
    <property type="term" value="C:plasma membrane"/>
    <property type="evidence" value="ECO:0007669"/>
    <property type="project" value="UniProtKB-SubCell"/>
</dbReference>
<keyword evidence="9" id="KW-0997">Cell inner membrane</keyword>
<evidence type="ECO:0000259" key="29">
    <source>
        <dbReference type="Pfam" id="PF00905"/>
    </source>
</evidence>
<dbReference type="GO" id="GO:0046677">
    <property type="term" value="P:response to antibiotic"/>
    <property type="evidence" value="ECO:0007669"/>
    <property type="project" value="UniProtKB-KW"/>
</dbReference>